<evidence type="ECO:0000313" key="2">
    <source>
        <dbReference type="Proteomes" id="UP000294563"/>
    </source>
</evidence>
<dbReference type="AlphaFoldDB" id="A0A4R7LPT4"/>
<protein>
    <submittedName>
        <fullName evidence="1">Uncharacterized protein</fullName>
    </submittedName>
</protein>
<proteinExistence type="predicted"/>
<dbReference type="EMBL" id="SOBH01000001">
    <property type="protein sequence ID" value="TDT76896.1"/>
    <property type="molecule type" value="Genomic_DNA"/>
</dbReference>
<comment type="caution">
    <text evidence="1">The sequence shown here is derived from an EMBL/GenBank/DDBJ whole genome shotgun (WGS) entry which is preliminary data.</text>
</comment>
<name>A0A4R7LPT4_9RHOB</name>
<accession>A0A4R7LPT4</accession>
<organism evidence="1 2">
    <name type="scientific">Litoreibacter halocynthiae</name>
    <dbReference type="NCBI Taxonomy" id="1242689"/>
    <lineage>
        <taxon>Bacteria</taxon>
        <taxon>Pseudomonadati</taxon>
        <taxon>Pseudomonadota</taxon>
        <taxon>Alphaproteobacteria</taxon>
        <taxon>Rhodobacterales</taxon>
        <taxon>Roseobacteraceae</taxon>
        <taxon>Litoreibacter</taxon>
    </lineage>
</organism>
<reference evidence="1 2" key="1">
    <citation type="submission" date="2019-03" db="EMBL/GenBank/DDBJ databases">
        <title>Genomic Encyclopedia of Archaeal and Bacterial Type Strains, Phase II (KMG-II): from individual species to whole genera.</title>
        <authorList>
            <person name="Goeker M."/>
        </authorList>
    </citation>
    <scope>NUCLEOTIDE SEQUENCE [LARGE SCALE GENOMIC DNA]</scope>
    <source>
        <strain evidence="1 2">DSM 29467</strain>
    </source>
</reference>
<keyword evidence="2" id="KW-1185">Reference proteome</keyword>
<evidence type="ECO:0000313" key="1">
    <source>
        <dbReference type="EMBL" id="TDT76896.1"/>
    </source>
</evidence>
<dbReference type="Proteomes" id="UP000294563">
    <property type="component" value="Unassembled WGS sequence"/>
</dbReference>
<dbReference type="RefSeq" id="WP_134011937.1">
    <property type="nucleotide sequence ID" value="NZ_SOBH01000001.1"/>
</dbReference>
<sequence>MKSLNITEAIKYLGEDKYAVSLENAWYRRLLHRVGDGADKSERIGRLFDPSPFQLPNVFLSMADWLPKNSHRLLWIDHFEDGFPSQKHQFLNVLGEGLASDHLVENPAILLGPLSDDLMDQTAGKYEQNVEAEALVVLCTLLSVGGWDAKLLTNGSTDYVEFWEGNVLFYSENTEALNRATKIFDLYDLKTSWT</sequence>
<dbReference type="OrthoDB" id="7838299at2"/>
<gene>
    <name evidence="1" type="ORF">BDE40_0168</name>
</gene>